<evidence type="ECO:0000313" key="1">
    <source>
        <dbReference type="EMBL" id="KLU03023.1"/>
    </source>
</evidence>
<reference evidence="1" key="1">
    <citation type="submission" date="2015-05" db="EMBL/GenBank/DDBJ databases">
        <title>Permanent draft genome of Rhodopirellula islandicus K833.</title>
        <authorList>
            <person name="Kizina J."/>
            <person name="Richter M."/>
            <person name="Glockner F.O."/>
            <person name="Harder J."/>
        </authorList>
    </citation>
    <scope>NUCLEOTIDE SEQUENCE [LARGE SCALE GENOMIC DNA]</scope>
    <source>
        <strain evidence="1">K833</strain>
    </source>
</reference>
<dbReference type="AlphaFoldDB" id="A0A0J1B918"/>
<organism evidence="1 2">
    <name type="scientific">Rhodopirellula islandica</name>
    <dbReference type="NCBI Taxonomy" id="595434"/>
    <lineage>
        <taxon>Bacteria</taxon>
        <taxon>Pseudomonadati</taxon>
        <taxon>Planctomycetota</taxon>
        <taxon>Planctomycetia</taxon>
        <taxon>Pirellulales</taxon>
        <taxon>Pirellulaceae</taxon>
        <taxon>Rhodopirellula</taxon>
    </lineage>
</organism>
<dbReference type="EMBL" id="LECT01000042">
    <property type="protein sequence ID" value="KLU03023.1"/>
    <property type="molecule type" value="Genomic_DNA"/>
</dbReference>
<accession>A0A0J1B918</accession>
<gene>
    <name evidence="1" type="ORF">RISK_004993</name>
</gene>
<name>A0A0J1B918_RHOIS</name>
<comment type="caution">
    <text evidence="1">The sequence shown here is derived from an EMBL/GenBank/DDBJ whole genome shotgun (WGS) entry which is preliminary data.</text>
</comment>
<protein>
    <submittedName>
        <fullName evidence="1">Uncharacterized protein</fullName>
    </submittedName>
</protein>
<sequence>MVFLRDIEGTTGFVLLSEFLANPATECDRNRSGRGNESLVWVQ</sequence>
<keyword evidence="2" id="KW-1185">Reference proteome</keyword>
<evidence type="ECO:0000313" key="2">
    <source>
        <dbReference type="Proteomes" id="UP000036367"/>
    </source>
</evidence>
<proteinExistence type="predicted"/>
<dbReference type="Proteomes" id="UP000036367">
    <property type="component" value="Unassembled WGS sequence"/>
</dbReference>